<evidence type="ECO:0000313" key="8">
    <source>
        <dbReference type="Proteomes" id="UP001205965"/>
    </source>
</evidence>
<evidence type="ECO:0000259" key="6">
    <source>
        <dbReference type="PROSITE" id="PS50850"/>
    </source>
</evidence>
<feature type="transmembrane region" description="Helical" evidence="5">
    <location>
        <begin position="164"/>
        <end position="185"/>
    </location>
</feature>
<dbReference type="PROSITE" id="PS00217">
    <property type="entry name" value="SUGAR_TRANSPORT_2"/>
    <property type="match status" value="1"/>
</dbReference>
<feature type="transmembrane region" description="Helical" evidence="5">
    <location>
        <begin position="274"/>
        <end position="291"/>
    </location>
</feature>
<feature type="transmembrane region" description="Helical" evidence="5">
    <location>
        <begin position="333"/>
        <end position="360"/>
    </location>
</feature>
<evidence type="ECO:0000313" key="7">
    <source>
        <dbReference type="EMBL" id="MCS5480664.1"/>
    </source>
</evidence>
<dbReference type="PROSITE" id="PS50850">
    <property type="entry name" value="MFS"/>
    <property type="match status" value="1"/>
</dbReference>
<dbReference type="EMBL" id="JANWTC010000015">
    <property type="protein sequence ID" value="MCS5480664.1"/>
    <property type="molecule type" value="Genomic_DNA"/>
</dbReference>
<proteinExistence type="predicted"/>
<comment type="caution">
    <text evidence="7">The sequence shown here is derived from an EMBL/GenBank/DDBJ whole genome shotgun (WGS) entry which is preliminary data.</text>
</comment>
<feature type="transmembrane region" description="Helical" evidence="5">
    <location>
        <begin position="102"/>
        <end position="122"/>
    </location>
</feature>
<feature type="transmembrane region" description="Helical" evidence="5">
    <location>
        <begin position="77"/>
        <end position="96"/>
    </location>
</feature>
<dbReference type="PANTHER" id="PTHR23508">
    <property type="entry name" value="CARBOXYLIC ACID TRANSPORTER PROTEIN HOMOLOG"/>
    <property type="match status" value="1"/>
</dbReference>
<reference evidence="7 8" key="1">
    <citation type="submission" date="2022-08" db="EMBL/GenBank/DDBJ databases">
        <title>YIM 101645 draft genome.</title>
        <authorList>
            <person name="Chen X."/>
        </authorList>
    </citation>
    <scope>NUCLEOTIDE SEQUENCE [LARGE SCALE GENOMIC DNA]</scope>
    <source>
        <strain evidence="7 8">YIM 101645</strain>
    </source>
</reference>
<dbReference type="Gene3D" id="1.20.1250.20">
    <property type="entry name" value="MFS general substrate transporter like domains"/>
    <property type="match status" value="2"/>
</dbReference>
<comment type="subcellular location">
    <subcellularLocation>
        <location evidence="1">Cell membrane</location>
        <topology evidence="1">Multi-pass membrane protein</topology>
    </subcellularLocation>
</comment>
<accession>A0ABT2G392</accession>
<feature type="transmembrane region" description="Helical" evidence="5">
    <location>
        <begin position="206"/>
        <end position="226"/>
    </location>
</feature>
<evidence type="ECO:0000256" key="3">
    <source>
        <dbReference type="ARBA" id="ARBA00022989"/>
    </source>
</evidence>
<organism evidence="7 8">
    <name type="scientific">Corynebacterium lemuris</name>
    <dbReference type="NCBI Taxonomy" id="1859292"/>
    <lineage>
        <taxon>Bacteria</taxon>
        <taxon>Bacillati</taxon>
        <taxon>Actinomycetota</taxon>
        <taxon>Actinomycetes</taxon>
        <taxon>Mycobacteriales</taxon>
        <taxon>Corynebacteriaceae</taxon>
        <taxon>Corynebacterium</taxon>
    </lineage>
</organism>
<feature type="transmembrane region" description="Helical" evidence="5">
    <location>
        <begin position="134"/>
        <end position="158"/>
    </location>
</feature>
<feature type="transmembrane region" description="Helical" evidence="5">
    <location>
        <begin position="47"/>
        <end position="65"/>
    </location>
</feature>
<evidence type="ECO:0000256" key="5">
    <source>
        <dbReference type="SAM" id="Phobius"/>
    </source>
</evidence>
<dbReference type="InterPro" id="IPR005829">
    <property type="entry name" value="Sugar_transporter_CS"/>
</dbReference>
<evidence type="ECO:0000256" key="1">
    <source>
        <dbReference type="ARBA" id="ARBA00004651"/>
    </source>
</evidence>
<dbReference type="SUPFAM" id="SSF103473">
    <property type="entry name" value="MFS general substrate transporter"/>
    <property type="match status" value="1"/>
</dbReference>
<feature type="transmembrane region" description="Helical" evidence="5">
    <location>
        <begin position="246"/>
        <end position="267"/>
    </location>
</feature>
<dbReference type="InterPro" id="IPR036259">
    <property type="entry name" value="MFS_trans_sf"/>
</dbReference>
<feature type="domain" description="Major facilitator superfamily (MFS) profile" evidence="6">
    <location>
        <begin position="11"/>
        <end position="388"/>
    </location>
</feature>
<dbReference type="RefSeq" id="WP_259428720.1">
    <property type="nucleotide sequence ID" value="NZ_JANWTC010000015.1"/>
</dbReference>
<name>A0ABT2G392_9CORY</name>
<keyword evidence="3 5" id="KW-1133">Transmembrane helix</keyword>
<gene>
    <name evidence="7" type="ORF">NYP18_13515</name>
</gene>
<sequence>MSTAHSRLWPTVAICGTAVAFDAYDLVAYGTTLSELRTEWGLNPTQAGLLGSAPLVGMLLGSITAGPLSARFSRFRVFVAAVIWFSVFMTACAFAPGPTWFMVLRFLAGLGMGAVLPLAATITQEAAPTAHRNLVYVIMQSGFPLGGVAAALAGMVLIPNFGWHAVYLVGALPLVTVLPAALLWLDRGHGAAAAGQRVQLLFRPGWQVATLLFWAAAFCAMLFVYGANTWLPALMREAGHGVVSSLGFLLAFNLGAVIGGVGAGWAADRHGSRPVVGVSFLVGAVAVAAFTQLTTDAALLACAAVAGYGAVGTQTLINSWAASAYPADAKVAGVGWALGAGRLGGILGPTLAGAIISLGFATSGPFLLFSVVAVIGGLIAFSLRPPRATVPAAALEPVKTPA</sequence>
<keyword evidence="4 5" id="KW-0472">Membrane</keyword>
<keyword evidence="2 5" id="KW-0812">Transmembrane</keyword>
<dbReference type="InterPro" id="IPR011701">
    <property type="entry name" value="MFS"/>
</dbReference>
<dbReference type="Pfam" id="PF07690">
    <property type="entry name" value="MFS_1"/>
    <property type="match status" value="1"/>
</dbReference>
<evidence type="ECO:0000256" key="2">
    <source>
        <dbReference type="ARBA" id="ARBA00022692"/>
    </source>
</evidence>
<feature type="transmembrane region" description="Helical" evidence="5">
    <location>
        <begin position="297"/>
        <end position="321"/>
    </location>
</feature>
<dbReference type="PANTHER" id="PTHR23508:SF10">
    <property type="entry name" value="CARBOXYLIC ACID TRANSPORTER PROTEIN HOMOLOG"/>
    <property type="match status" value="1"/>
</dbReference>
<evidence type="ECO:0000256" key="4">
    <source>
        <dbReference type="ARBA" id="ARBA00023136"/>
    </source>
</evidence>
<dbReference type="CDD" id="cd17365">
    <property type="entry name" value="MFS_PcaK_like"/>
    <property type="match status" value="1"/>
</dbReference>
<dbReference type="InterPro" id="IPR020846">
    <property type="entry name" value="MFS_dom"/>
</dbReference>
<dbReference type="Proteomes" id="UP001205965">
    <property type="component" value="Unassembled WGS sequence"/>
</dbReference>
<protein>
    <submittedName>
        <fullName evidence="7">Aromatic acid/H+ symport family MFS transporter</fullName>
    </submittedName>
</protein>
<feature type="transmembrane region" description="Helical" evidence="5">
    <location>
        <begin position="366"/>
        <end position="383"/>
    </location>
</feature>
<keyword evidence="8" id="KW-1185">Reference proteome</keyword>